<organism evidence="1 2">
    <name type="scientific">Trichomalopsis sarcophagae</name>
    <dbReference type="NCBI Taxonomy" id="543379"/>
    <lineage>
        <taxon>Eukaryota</taxon>
        <taxon>Metazoa</taxon>
        <taxon>Ecdysozoa</taxon>
        <taxon>Arthropoda</taxon>
        <taxon>Hexapoda</taxon>
        <taxon>Insecta</taxon>
        <taxon>Pterygota</taxon>
        <taxon>Neoptera</taxon>
        <taxon>Endopterygota</taxon>
        <taxon>Hymenoptera</taxon>
        <taxon>Apocrita</taxon>
        <taxon>Proctotrupomorpha</taxon>
        <taxon>Chalcidoidea</taxon>
        <taxon>Pteromalidae</taxon>
        <taxon>Pteromalinae</taxon>
        <taxon>Trichomalopsis</taxon>
    </lineage>
</organism>
<accession>A0A232EPX9</accession>
<gene>
    <name evidence="1" type="ORF">TSAR_000491</name>
</gene>
<protein>
    <submittedName>
        <fullName evidence="1">Uncharacterized protein</fullName>
    </submittedName>
</protein>
<comment type="caution">
    <text evidence="1">The sequence shown here is derived from an EMBL/GenBank/DDBJ whole genome shotgun (WGS) entry which is preliminary data.</text>
</comment>
<reference evidence="1 2" key="1">
    <citation type="journal article" date="2017" name="Curr. Biol.">
        <title>The Evolution of Venom by Co-option of Single-Copy Genes.</title>
        <authorList>
            <person name="Martinson E.O."/>
            <person name="Mrinalini"/>
            <person name="Kelkar Y.D."/>
            <person name="Chang C.H."/>
            <person name="Werren J.H."/>
        </authorList>
    </citation>
    <scope>NUCLEOTIDE SEQUENCE [LARGE SCALE GENOMIC DNA]</scope>
    <source>
        <strain evidence="1 2">Alberta</strain>
        <tissue evidence="1">Whole body</tissue>
    </source>
</reference>
<sequence length="97" mass="11592">MMIRKDSGEYLLKEVRMPPRVFEKVTFDRVKALSKIMDHGIKYLLKFKKAVPIILTELNNLLTVKSCKVLEWTRPSTRSYVVNKHDIMTDKWFYTRI</sequence>
<evidence type="ECO:0000313" key="2">
    <source>
        <dbReference type="Proteomes" id="UP000215335"/>
    </source>
</evidence>
<dbReference type="AlphaFoldDB" id="A0A232EPX9"/>
<evidence type="ECO:0000313" key="1">
    <source>
        <dbReference type="EMBL" id="OXU20356.1"/>
    </source>
</evidence>
<keyword evidence="2" id="KW-1185">Reference proteome</keyword>
<proteinExistence type="predicted"/>
<name>A0A232EPX9_9HYME</name>
<dbReference type="EMBL" id="NNAY01002900">
    <property type="protein sequence ID" value="OXU20356.1"/>
    <property type="molecule type" value="Genomic_DNA"/>
</dbReference>
<dbReference type="Proteomes" id="UP000215335">
    <property type="component" value="Unassembled WGS sequence"/>
</dbReference>